<sequence length="171" mass="19483">KIYSTEETKQVLRLCLTEFSLPKFYLLFGISKVKSAAVIAFRSSYRDRSFSPGSYERETFALTSLETVTEALLEIMEACMRDIPTCKWLDQWTELAQKFAFQYNPSLQPRALVVFGCISKRVSHGQIKQIIRILSKVYGSICLKGPDNYNSQVLIEATVIALTKLQPLLNK</sequence>
<evidence type="ECO:0000313" key="2">
    <source>
        <dbReference type="Proteomes" id="UP000580171"/>
    </source>
</evidence>
<accession>A0A7L2W5V3</accession>
<dbReference type="EMBL" id="VYZV01002150">
    <property type="protein sequence ID" value="NXS65181.1"/>
    <property type="molecule type" value="Genomic_DNA"/>
</dbReference>
<dbReference type="OrthoDB" id="28245at2759"/>
<feature type="non-terminal residue" evidence="1">
    <location>
        <position position="1"/>
    </location>
</feature>
<keyword evidence="2" id="KW-1185">Reference proteome</keyword>
<protein>
    <submittedName>
        <fullName evidence="1">NF1 protein</fullName>
    </submittedName>
</protein>
<name>A0A7L2W5V3_PANHA</name>
<comment type="caution">
    <text evidence="1">The sequence shown here is derived from an EMBL/GenBank/DDBJ whole genome shotgun (WGS) entry which is preliminary data.</text>
</comment>
<dbReference type="Proteomes" id="UP000580171">
    <property type="component" value="Unassembled WGS sequence"/>
</dbReference>
<organism evidence="1 2">
    <name type="scientific">Pandion haliaetus</name>
    <name type="common">Osprey</name>
    <name type="synonym">Falco haliaetus</name>
    <dbReference type="NCBI Taxonomy" id="56262"/>
    <lineage>
        <taxon>Eukaryota</taxon>
        <taxon>Metazoa</taxon>
        <taxon>Chordata</taxon>
        <taxon>Craniata</taxon>
        <taxon>Vertebrata</taxon>
        <taxon>Euteleostomi</taxon>
        <taxon>Archelosauria</taxon>
        <taxon>Archosauria</taxon>
        <taxon>Dinosauria</taxon>
        <taxon>Saurischia</taxon>
        <taxon>Theropoda</taxon>
        <taxon>Coelurosauria</taxon>
        <taxon>Aves</taxon>
        <taxon>Neognathae</taxon>
        <taxon>Neoaves</taxon>
        <taxon>Telluraves</taxon>
        <taxon>Accipitrimorphae</taxon>
        <taxon>Accipitriformes</taxon>
        <taxon>Pandionidae</taxon>
        <taxon>Pandion</taxon>
    </lineage>
</organism>
<feature type="non-terminal residue" evidence="1">
    <location>
        <position position="171"/>
    </location>
</feature>
<reference evidence="1 2" key="1">
    <citation type="submission" date="2019-09" db="EMBL/GenBank/DDBJ databases">
        <title>Bird 10,000 Genomes (B10K) Project - Family phase.</title>
        <authorList>
            <person name="Zhang G."/>
        </authorList>
    </citation>
    <scope>NUCLEOTIDE SEQUENCE [LARGE SCALE GENOMIC DNA]</scope>
    <source>
        <strain evidence="1">B10K-DU-012-58</strain>
        <tissue evidence="1">Muscle</tissue>
    </source>
</reference>
<gene>
    <name evidence="1" type="primary">Nf1_0</name>
    <name evidence="1" type="ORF">PANHAL_R03612</name>
</gene>
<evidence type="ECO:0000313" key="1">
    <source>
        <dbReference type="EMBL" id="NXS65181.1"/>
    </source>
</evidence>
<dbReference type="AlphaFoldDB" id="A0A7L2W5V3"/>
<proteinExistence type="predicted"/>